<sequence length="40" mass="4236">DRRRTPFCAAQDSVPAADHTRASLGSPALSPEKTDGLRAL</sequence>
<reference evidence="2" key="1">
    <citation type="submission" date="2020-02" db="EMBL/GenBank/DDBJ databases">
        <authorList>
            <person name="Meier V. D."/>
        </authorList>
    </citation>
    <scope>NUCLEOTIDE SEQUENCE</scope>
    <source>
        <strain evidence="2">AVDCRST_MAG71</strain>
    </source>
</reference>
<evidence type="ECO:0000313" key="2">
    <source>
        <dbReference type="EMBL" id="CAA9334613.1"/>
    </source>
</evidence>
<organism evidence="2">
    <name type="scientific">uncultured Lysobacter sp</name>
    <dbReference type="NCBI Taxonomy" id="271060"/>
    <lineage>
        <taxon>Bacteria</taxon>
        <taxon>Pseudomonadati</taxon>
        <taxon>Pseudomonadota</taxon>
        <taxon>Gammaproteobacteria</taxon>
        <taxon>Lysobacterales</taxon>
        <taxon>Lysobacteraceae</taxon>
        <taxon>Lysobacter</taxon>
        <taxon>environmental samples</taxon>
    </lineage>
</organism>
<dbReference type="EMBL" id="CADCUA010000456">
    <property type="protein sequence ID" value="CAA9334613.1"/>
    <property type="molecule type" value="Genomic_DNA"/>
</dbReference>
<evidence type="ECO:0000256" key="1">
    <source>
        <dbReference type="SAM" id="MobiDB-lite"/>
    </source>
</evidence>
<gene>
    <name evidence="2" type="ORF">AVDCRST_MAG71-1914</name>
</gene>
<name>A0A6J4LIH5_9GAMM</name>
<proteinExistence type="predicted"/>
<feature type="non-terminal residue" evidence="2">
    <location>
        <position position="1"/>
    </location>
</feature>
<feature type="non-terminal residue" evidence="2">
    <location>
        <position position="40"/>
    </location>
</feature>
<accession>A0A6J4LIH5</accession>
<protein>
    <submittedName>
        <fullName evidence="2">Uncharacterized protein</fullName>
    </submittedName>
</protein>
<dbReference type="AlphaFoldDB" id="A0A6J4LIH5"/>
<feature type="region of interest" description="Disordered" evidence="1">
    <location>
        <begin position="1"/>
        <end position="40"/>
    </location>
</feature>